<dbReference type="Proteomes" id="UP000507245">
    <property type="component" value="Unassembled WGS sequence"/>
</dbReference>
<accession>A0A6J5W0S0</accession>
<gene>
    <name evidence="1" type="ORF">ORAREDHAP_LOCUS2209</name>
</gene>
<protein>
    <submittedName>
        <fullName evidence="1">Uncharacterized protein</fullName>
    </submittedName>
</protein>
<evidence type="ECO:0000313" key="2">
    <source>
        <dbReference type="Proteomes" id="UP000507245"/>
    </source>
</evidence>
<evidence type="ECO:0000313" key="1">
    <source>
        <dbReference type="EMBL" id="CAB4293364.1"/>
    </source>
</evidence>
<name>A0A6J5W0S0_PRUAR</name>
<keyword evidence="2" id="KW-1185">Reference proteome</keyword>
<proteinExistence type="predicted"/>
<organism evidence="1 2">
    <name type="scientific">Prunus armeniaca</name>
    <name type="common">Apricot</name>
    <name type="synonym">Armeniaca vulgaris</name>
    <dbReference type="NCBI Taxonomy" id="36596"/>
    <lineage>
        <taxon>Eukaryota</taxon>
        <taxon>Viridiplantae</taxon>
        <taxon>Streptophyta</taxon>
        <taxon>Embryophyta</taxon>
        <taxon>Tracheophyta</taxon>
        <taxon>Spermatophyta</taxon>
        <taxon>Magnoliopsida</taxon>
        <taxon>eudicotyledons</taxon>
        <taxon>Gunneridae</taxon>
        <taxon>Pentapetalae</taxon>
        <taxon>rosids</taxon>
        <taxon>fabids</taxon>
        <taxon>Rosales</taxon>
        <taxon>Rosaceae</taxon>
        <taxon>Amygdaloideae</taxon>
        <taxon>Amygdaleae</taxon>
        <taxon>Prunus</taxon>
    </lineage>
</organism>
<dbReference type="EMBL" id="CAEKKB010000001">
    <property type="protein sequence ID" value="CAB4293364.1"/>
    <property type="molecule type" value="Genomic_DNA"/>
</dbReference>
<sequence>MEAIFSDGPKGGDDLWWQRFPASLYGAIMSESFNKEIHNPLAFGREETESYVLRVSEPMRRVSNRKVSWRGL</sequence>
<reference evidence="2" key="1">
    <citation type="journal article" date="2020" name="Genome Biol.">
        <title>Gamete binning: chromosome-level and haplotype-resolved genome assembly enabled by high-throughput single-cell sequencing of gamete genomes.</title>
        <authorList>
            <person name="Campoy J.A."/>
            <person name="Sun H."/>
            <person name="Goel M."/>
            <person name="Jiao W.-B."/>
            <person name="Folz-Donahue K."/>
            <person name="Wang N."/>
            <person name="Rubio M."/>
            <person name="Liu C."/>
            <person name="Kukat C."/>
            <person name="Ruiz D."/>
            <person name="Huettel B."/>
            <person name="Schneeberger K."/>
        </authorList>
    </citation>
    <scope>NUCLEOTIDE SEQUENCE [LARGE SCALE GENOMIC DNA]</scope>
    <source>
        <strain evidence="2">cv. Rojo Pasion</strain>
    </source>
</reference>
<dbReference type="AlphaFoldDB" id="A0A6J5W0S0"/>